<evidence type="ECO:0000256" key="1">
    <source>
        <dbReference type="ARBA" id="ARBA00004496"/>
    </source>
</evidence>
<comment type="similarity">
    <text evidence="2 10 11">Belongs to the glutamine synthetase family.</text>
</comment>
<evidence type="ECO:0000256" key="10">
    <source>
        <dbReference type="PROSITE-ProRule" id="PRU01330"/>
    </source>
</evidence>
<evidence type="ECO:0000256" key="3">
    <source>
        <dbReference type="ARBA" id="ARBA00012937"/>
    </source>
</evidence>
<keyword evidence="6 12" id="KW-0436">Ligase</keyword>
<dbReference type="InterPro" id="IPR036651">
    <property type="entry name" value="Gln_synt_N_sf"/>
</dbReference>
<dbReference type="PROSITE" id="PS00180">
    <property type="entry name" value="GLNA_1"/>
    <property type="match status" value="1"/>
</dbReference>
<protein>
    <recommendedName>
        <fullName evidence="4 12">Glutamine synthetase</fullName>
        <ecNumber evidence="3 12">6.3.1.2</ecNumber>
    </recommendedName>
</protein>
<dbReference type="NCBIfam" id="TIGR00653">
    <property type="entry name" value="GlnA"/>
    <property type="match status" value="1"/>
</dbReference>
<dbReference type="Proteomes" id="UP001332192">
    <property type="component" value="Chromosome"/>
</dbReference>
<evidence type="ECO:0000256" key="4">
    <source>
        <dbReference type="ARBA" id="ARBA00021364"/>
    </source>
</evidence>
<evidence type="ECO:0000256" key="5">
    <source>
        <dbReference type="ARBA" id="ARBA00022490"/>
    </source>
</evidence>
<keyword evidence="5" id="KW-0963">Cytoplasm</keyword>
<reference evidence="15 16" key="1">
    <citation type="journal article" date="2024" name="Front. Microbiol.">
        <title>Novel thermophilic genera Geochorda gen. nov. and Carboxydochorda gen. nov. from the deep terrestrial subsurface reveal the ecophysiological diversity in the class Limnochordia.</title>
        <authorList>
            <person name="Karnachuk O.V."/>
            <person name="Lukina A.P."/>
            <person name="Avakyan M.R."/>
            <person name="Kadnikov V.V."/>
            <person name="Begmatov S."/>
            <person name="Beletsky A.V."/>
            <person name="Vlasova K.G."/>
            <person name="Novikov A.A."/>
            <person name="Shcherbakova V.A."/>
            <person name="Mardanov A.V."/>
            <person name="Ravin N.V."/>
        </authorList>
    </citation>
    <scope>NUCLEOTIDE SEQUENCE [LARGE SCALE GENOMIC DNA]</scope>
    <source>
        <strain evidence="15 16">L945</strain>
    </source>
</reference>
<dbReference type="InterPro" id="IPR008146">
    <property type="entry name" value="Gln_synth_cat_dom"/>
</dbReference>
<evidence type="ECO:0000256" key="2">
    <source>
        <dbReference type="ARBA" id="ARBA00009897"/>
    </source>
</evidence>
<dbReference type="Pfam" id="PF03951">
    <property type="entry name" value="Gln-synt_N"/>
    <property type="match status" value="1"/>
</dbReference>
<dbReference type="InterPro" id="IPR004809">
    <property type="entry name" value="Gln_synth_I"/>
</dbReference>
<keyword evidence="7 12" id="KW-0547">Nucleotide-binding</keyword>
<gene>
    <name evidence="15" type="primary">glnA</name>
    <name evidence="15" type="ORF">U7230_04485</name>
</gene>
<dbReference type="SUPFAM" id="SSF54368">
    <property type="entry name" value="Glutamine synthetase, N-terminal domain"/>
    <property type="match status" value="1"/>
</dbReference>
<sequence length="486" mass="54238">MAVVVNGRATATIKATTAQELVEQARSQGVVMADLKFVDVPGLWQHFHVPIDELSSKSLAEGFGFDGSSIRGFQAIHESDMLLVPDLSTAFIDPFYQHPTLSLICEVRDPVSGQAYDRDPRHIARRAEAYLKATGIADVSYWGPEAEFFILDSARFDQNQHSGYYFIDSAEGFWNSGRDGTPNPGYRPRYKEGYFPVPPTDTVADVRAEIALTLEHVGVGVEVHHHEVATAGQAEVDLRFDSLTRMGDRVMLLKYVAKNVARKYGKTVTFMPKPIYGDNGSGMHTHQSLWKEGNNLFCDPSGYAGLSELARYYIGGLLHHGRALAAFCSPTTNSYKRLVPGFEAPVNLVYSKRNRSAAVRIPMYSQEPKAKRIEYRPPDPSANPYLAFAAMLMAGLDGIENRIDPGEPLDKDIYSLTPAELLALRSLPASLDEALEALRDDHQFLLKGGVFTRDFIDLWIDYKKQREVLAVGTRPHPWEFVLYFDV</sequence>
<name>A0ABZ1C0A9_9FIRM</name>
<dbReference type="EMBL" id="CP141615">
    <property type="protein sequence ID" value="WRP18270.1"/>
    <property type="molecule type" value="Genomic_DNA"/>
</dbReference>
<dbReference type="Gene3D" id="3.10.20.70">
    <property type="entry name" value="Glutamine synthetase, N-terminal domain"/>
    <property type="match status" value="1"/>
</dbReference>
<dbReference type="InterPro" id="IPR027302">
    <property type="entry name" value="Gln_synth_N_conserv_site"/>
</dbReference>
<evidence type="ECO:0000256" key="6">
    <source>
        <dbReference type="ARBA" id="ARBA00022598"/>
    </source>
</evidence>
<evidence type="ECO:0000256" key="9">
    <source>
        <dbReference type="ARBA" id="ARBA00049436"/>
    </source>
</evidence>
<keyword evidence="16" id="KW-1185">Reference proteome</keyword>
<dbReference type="EC" id="6.3.1.2" evidence="3 12"/>
<dbReference type="RefSeq" id="WP_324717541.1">
    <property type="nucleotide sequence ID" value="NZ_CP141615.1"/>
</dbReference>
<dbReference type="InterPro" id="IPR008147">
    <property type="entry name" value="Gln_synt_N"/>
</dbReference>
<evidence type="ECO:0000256" key="8">
    <source>
        <dbReference type="ARBA" id="ARBA00022840"/>
    </source>
</evidence>
<dbReference type="GO" id="GO:0004356">
    <property type="term" value="F:glutamine synthetase activity"/>
    <property type="evidence" value="ECO:0007669"/>
    <property type="project" value="UniProtKB-EC"/>
</dbReference>
<feature type="domain" description="GS catalytic" evidence="14">
    <location>
        <begin position="120"/>
        <end position="486"/>
    </location>
</feature>
<dbReference type="InterPro" id="IPR014746">
    <property type="entry name" value="Gln_synth/guanido_kin_cat_dom"/>
</dbReference>
<proteinExistence type="inferred from homology"/>
<comment type="subcellular location">
    <subcellularLocation>
        <location evidence="1">Cytoplasm</location>
    </subcellularLocation>
</comment>
<evidence type="ECO:0000313" key="15">
    <source>
        <dbReference type="EMBL" id="WRP18270.1"/>
    </source>
</evidence>
<accession>A0ABZ1C0A9</accession>
<evidence type="ECO:0000313" key="16">
    <source>
        <dbReference type="Proteomes" id="UP001332192"/>
    </source>
</evidence>
<dbReference type="PANTHER" id="PTHR43407:SF1">
    <property type="entry name" value="LENGSIN"/>
    <property type="match status" value="1"/>
</dbReference>
<comment type="catalytic activity">
    <reaction evidence="9 12">
        <text>L-glutamate + NH4(+) + ATP = L-glutamine + ADP + phosphate + H(+)</text>
        <dbReference type="Rhea" id="RHEA:16169"/>
        <dbReference type="ChEBI" id="CHEBI:15378"/>
        <dbReference type="ChEBI" id="CHEBI:28938"/>
        <dbReference type="ChEBI" id="CHEBI:29985"/>
        <dbReference type="ChEBI" id="CHEBI:30616"/>
        <dbReference type="ChEBI" id="CHEBI:43474"/>
        <dbReference type="ChEBI" id="CHEBI:58359"/>
        <dbReference type="ChEBI" id="CHEBI:456216"/>
        <dbReference type="EC" id="6.3.1.2"/>
    </reaction>
</comment>
<dbReference type="SUPFAM" id="SSF55931">
    <property type="entry name" value="Glutamine synthetase/guanido kinase"/>
    <property type="match status" value="1"/>
</dbReference>
<evidence type="ECO:0000259" key="14">
    <source>
        <dbReference type="PROSITE" id="PS51987"/>
    </source>
</evidence>
<dbReference type="Pfam" id="PF00120">
    <property type="entry name" value="Gln-synt_C"/>
    <property type="match status" value="1"/>
</dbReference>
<dbReference type="PROSITE" id="PS51987">
    <property type="entry name" value="GS_CATALYTIC"/>
    <property type="match status" value="1"/>
</dbReference>
<dbReference type="InterPro" id="IPR027303">
    <property type="entry name" value="Gln_synth_gly_rich_site"/>
</dbReference>
<organism evidence="15 16">
    <name type="scientific">Carboxydichorda subterranea</name>
    <dbReference type="NCBI Taxonomy" id="3109565"/>
    <lineage>
        <taxon>Bacteria</taxon>
        <taxon>Bacillati</taxon>
        <taxon>Bacillota</taxon>
        <taxon>Limnochordia</taxon>
        <taxon>Limnochordales</taxon>
        <taxon>Geochordaceae</taxon>
        <taxon>Carboxydichorda</taxon>
    </lineage>
</organism>
<dbReference type="Gene3D" id="3.30.590.10">
    <property type="entry name" value="Glutamine synthetase/guanido kinase, catalytic domain"/>
    <property type="match status" value="1"/>
</dbReference>
<evidence type="ECO:0000256" key="11">
    <source>
        <dbReference type="RuleBase" id="RU000384"/>
    </source>
</evidence>
<evidence type="ECO:0000256" key="12">
    <source>
        <dbReference type="RuleBase" id="RU004356"/>
    </source>
</evidence>
<dbReference type="PANTHER" id="PTHR43407">
    <property type="entry name" value="GLUTAMINE SYNTHETASE"/>
    <property type="match status" value="1"/>
</dbReference>
<dbReference type="SMART" id="SM01230">
    <property type="entry name" value="Gln-synt_C"/>
    <property type="match status" value="1"/>
</dbReference>
<feature type="domain" description="GS beta-grasp" evidence="13">
    <location>
        <begin position="28"/>
        <end position="113"/>
    </location>
</feature>
<evidence type="ECO:0000256" key="7">
    <source>
        <dbReference type="ARBA" id="ARBA00022741"/>
    </source>
</evidence>
<evidence type="ECO:0000259" key="13">
    <source>
        <dbReference type="PROSITE" id="PS51986"/>
    </source>
</evidence>
<dbReference type="PROSITE" id="PS00181">
    <property type="entry name" value="GLNA_ATP"/>
    <property type="match status" value="1"/>
</dbReference>
<keyword evidence="8 12" id="KW-0067">ATP-binding</keyword>
<dbReference type="PROSITE" id="PS51986">
    <property type="entry name" value="GS_BETA_GRASP"/>
    <property type="match status" value="1"/>
</dbReference>